<sequence length="324" mass="35491">MIKRISRSLLLTFVFFLCVSCAHNLDAPTKYGTDKVTVAADNAIHYVEVGQGPPVLLIPGLFGTHSIFDRVIPLLKDHYRLLAIDNFGTGQSGRPEGGFDYLVAEQADRVVAMMDELEIASCDIVGVSYGGMIALNIAARYPERVVSIVAIEGAVIMPKNTPYRRLIQGLKYPIFGDAIIGFVRSGLFDETMAEDIMGPSWDDLSSQEQDEITGIVAKNADVASRRTWLSLARALNDVEDFTEEAKSITAPVLYLSGDLSEFREMTDMNIAFFKEHLPNVEMVSFADGVHDLELQKPKETAALILDFIGPSDSGPLVTASEPEP</sequence>
<reference evidence="3 4" key="1">
    <citation type="submission" date="2015-07" db="EMBL/GenBank/DDBJ databases">
        <title>Isolation and Genomic Characterization of a Novel Halophilic Metal-Reducing Deltaproteobacterium from the Deep Subsurface.</title>
        <authorList>
            <person name="Badalamenti J.P."/>
            <person name="Summers Z.M."/>
            <person name="Gralnick J.A."/>
            <person name="Bond D.R."/>
        </authorList>
    </citation>
    <scope>NUCLEOTIDE SEQUENCE [LARGE SCALE GENOMIC DNA]</scope>
    <source>
        <strain evidence="3 4">WTL</strain>
    </source>
</reference>
<dbReference type="RefSeq" id="WP_053549162.1">
    <property type="nucleotide sequence ID" value="NZ_CP010802.1"/>
</dbReference>
<feature type="domain" description="AB hydrolase-1" evidence="2">
    <location>
        <begin position="53"/>
        <end position="159"/>
    </location>
</feature>
<evidence type="ECO:0000313" key="4">
    <source>
        <dbReference type="Proteomes" id="UP000057158"/>
    </source>
</evidence>
<feature type="signal peptide" evidence="1">
    <location>
        <begin position="1"/>
        <end position="24"/>
    </location>
</feature>
<keyword evidence="4" id="KW-1185">Reference proteome</keyword>
<evidence type="ECO:0000256" key="1">
    <source>
        <dbReference type="SAM" id="SignalP"/>
    </source>
</evidence>
<dbReference type="EMBL" id="CP010802">
    <property type="protein sequence ID" value="ALC14909.1"/>
    <property type="molecule type" value="Genomic_DNA"/>
</dbReference>
<protein>
    <submittedName>
        <fullName evidence="3">Pimeloyl-ACP methyl ester carboxylesterase</fullName>
    </submittedName>
</protein>
<evidence type="ECO:0000313" key="3">
    <source>
        <dbReference type="EMBL" id="ALC14909.1"/>
    </source>
</evidence>
<name>A0A0M3QER6_9BACT</name>
<dbReference type="InterPro" id="IPR000073">
    <property type="entry name" value="AB_hydrolase_1"/>
</dbReference>
<evidence type="ECO:0000259" key="2">
    <source>
        <dbReference type="Pfam" id="PF00561"/>
    </source>
</evidence>
<dbReference type="Proteomes" id="UP000057158">
    <property type="component" value="Chromosome"/>
</dbReference>
<keyword evidence="1" id="KW-0732">Signal</keyword>
<accession>A0A0M3QER6</accession>
<dbReference type="PATRIC" id="fig|1603606.3.peg.122"/>
<dbReference type="STRING" id="1603606.DSOUD_0108"/>
<dbReference type="AlphaFoldDB" id="A0A0M3QER6"/>
<dbReference type="OrthoDB" id="9780765at2"/>
<dbReference type="InterPro" id="IPR029058">
    <property type="entry name" value="AB_hydrolase_fold"/>
</dbReference>
<proteinExistence type="predicted"/>
<dbReference type="PANTHER" id="PTHR43798">
    <property type="entry name" value="MONOACYLGLYCEROL LIPASE"/>
    <property type="match status" value="1"/>
</dbReference>
<dbReference type="KEGG" id="des:DSOUD_0108"/>
<dbReference type="Pfam" id="PF00561">
    <property type="entry name" value="Abhydrolase_1"/>
    <property type="match status" value="1"/>
</dbReference>
<dbReference type="Gene3D" id="3.40.50.1820">
    <property type="entry name" value="alpha/beta hydrolase"/>
    <property type="match status" value="1"/>
</dbReference>
<dbReference type="InterPro" id="IPR050266">
    <property type="entry name" value="AB_hydrolase_sf"/>
</dbReference>
<dbReference type="SUPFAM" id="SSF53474">
    <property type="entry name" value="alpha/beta-Hydrolases"/>
    <property type="match status" value="1"/>
</dbReference>
<feature type="chain" id="PRO_5005787589" evidence="1">
    <location>
        <begin position="25"/>
        <end position="324"/>
    </location>
</feature>
<gene>
    <name evidence="3" type="ORF">DSOUD_0108</name>
</gene>
<dbReference type="PRINTS" id="PR00111">
    <property type="entry name" value="ABHYDROLASE"/>
</dbReference>
<organism evidence="3 4">
    <name type="scientific">Desulfuromonas soudanensis</name>
    <dbReference type="NCBI Taxonomy" id="1603606"/>
    <lineage>
        <taxon>Bacteria</taxon>
        <taxon>Pseudomonadati</taxon>
        <taxon>Thermodesulfobacteriota</taxon>
        <taxon>Desulfuromonadia</taxon>
        <taxon>Desulfuromonadales</taxon>
        <taxon>Desulfuromonadaceae</taxon>
        <taxon>Desulfuromonas</taxon>
    </lineage>
</organism>